<dbReference type="SUPFAM" id="SSF53474">
    <property type="entry name" value="alpha/beta-Hydrolases"/>
    <property type="match status" value="1"/>
</dbReference>
<dbReference type="Pfam" id="PF12146">
    <property type="entry name" value="Hydrolase_4"/>
    <property type="match status" value="1"/>
</dbReference>
<dbReference type="InterPro" id="IPR029058">
    <property type="entry name" value="AB_hydrolase_fold"/>
</dbReference>
<name>A0A9Y1BMB6_9ARCH</name>
<dbReference type="GO" id="GO:0016787">
    <property type="term" value="F:hydrolase activity"/>
    <property type="evidence" value="ECO:0007669"/>
    <property type="project" value="UniProtKB-KW"/>
</dbReference>
<reference evidence="2" key="1">
    <citation type="journal article" date="2022" name="Nat. Microbiol.">
        <title>Unique mobile elements and scalable gene flow at the prokaryote-eukaryote boundary revealed by circularized Asgard archaea genomes.</title>
        <authorList>
            <person name="Wu F."/>
            <person name="Speth D.R."/>
            <person name="Philosof A."/>
            <person name="Cremiere A."/>
            <person name="Narayanan A."/>
            <person name="Barco R.A."/>
            <person name="Connon S.A."/>
            <person name="Amend J.P."/>
            <person name="Antoshechkin I.A."/>
            <person name="Orphan V.J."/>
        </authorList>
    </citation>
    <scope>NUCLEOTIDE SEQUENCE</scope>
    <source>
        <strain evidence="2">PM71</strain>
    </source>
</reference>
<evidence type="ECO:0000313" key="2">
    <source>
        <dbReference type="EMBL" id="UJG41417.1"/>
    </source>
</evidence>
<dbReference type="Proteomes" id="UP001201020">
    <property type="component" value="Chromosome"/>
</dbReference>
<protein>
    <submittedName>
        <fullName evidence="2">Alpha/beta hydrolase</fullName>
    </submittedName>
</protein>
<keyword evidence="2" id="KW-0378">Hydrolase</keyword>
<dbReference type="Gene3D" id="3.40.50.1820">
    <property type="entry name" value="alpha/beta hydrolase"/>
    <property type="match status" value="1"/>
</dbReference>
<organism evidence="2">
    <name type="scientific">Candidatus Heimdallarchaeum aukensis</name>
    <dbReference type="NCBI Taxonomy" id="2876573"/>
    <lineage>
        <taxon>Archaea</taxon>
        <taxon>Promethearchaeati</taxon>
        <taxon>Candidatus Heimdallarchaeota</taxon>
        <taxon>Candidatus Heimdallarchaeia (ex Rinke et al. 2021) (nom. nud.)</taxon>
        <taxon>Candidatus Heimdallarchaeales</taxon>
        <taxon>Candidatus Heimdallarchaeaceae</taxon>
        <taxon>Candidatus Heimdallarchaeum</taxon>
    </lineage>
</organism>
<dbReference type="InterPro" id="IPR000073">
    <property type="entry name" value="AB_hydrolase_1"/>
</dbReference>
<dbReference type="InterPro" id="IPR051044">
    <property type="entry name" value="MAG_DAG_Lipase"/>
</dbReference>
<proteinExistence type="predicted"/>
<dbReference type="AlphaFoldDB" id="A0A9Y1BMB6"/>
<feature type="domain" description="Serine aminopeptidase S33" evidence="1">
    <location>
        <begin position="25"/>
        <end position="256"/>
    </location>
</feature>
<gene>
    <name evidence="2" type="ORF">K9W45_02885</name>
</gene>
<dbReference type="PANTHER" id="PTHR11614">
    <property type="entry name" value="PHOSPHOLIPASE-RELATED"/>
    <property type="match status" value="1"/>
</dbReference>
<sequence>MNYKESSFETKDNLNIFYRIWKVENPKGIVQIFHGFGEHSGRYQHVAKKLNSRGFIVVADDHRGHGKSEGVRNHAKSFFEYVEDEKILTDIITKEYKNLPLFILGHSMGSIIAYSYAIKYQDKIKGMILSGTGTRNSTNPVILNPIVIFLGTVAPKLRLPSMLDPNGLSYNKENVEKYINDTLVNYKTATCALGKNFVTHYKKVKEQLKQITVPILMQYGKDDTTMIGQEELFNSFGSENKKKIVYDNCKHEIYNEIFEDGKGAIEDMIQWIESLC</sequence>
<dbReference type="InterPro" id="IPR022742">
    <property type="entry name" value="Hydrolase_4"/>
</dbReference>
<dbReference type="PRINTS" id="PR00111">
    <property type="entry name" value="ABHYDROLASE"/>
</dbReference>
<evidence type="ECO:0000259" key="1">
    <source>
        <dbReference type="Pfam" id="PF12146"/>
    </source>
</evidence>
<accession>A0A9Y1BMB6</accession>
<dbReference type="EMBL" id="CP084166">
    <property type="protein sequence ID" value="UJG41417.1"/>
    <property type="molecule type" value="Genomic_DNA"/>
</dbReference>